<sequence>MPKIPKPFIDFKEDFPEVSQAYFSLGKSVHEAGPIDKKTRELIQLGISCGAQKEGAVHSHTRKALDAGCSKEEIRHAVLLMLPTLGMPSMMASMTWVNDILDSE</sequence>
<dbReference type="InterPro" id="IPR029032">
    <property type="entry name" value="AhpD-like"/>
</dbReference>
<protein>
    <submittedName>
        <fullName evidence="2">Carboxymuconolactone decarboxylase family protein</fullName>
    </submittedName>
</protein>
<proteinExistence type="predicted"/>
<evidence type="ECO:0000259" key="1">
    <source>
        <dbReference type="Pfam" id="PF02627"/>
    </source>
</evidence>
<dbReference type="SUPFAM" id="SSF69118">
    <property type="entry name" value="AhpD-like"/>
    <property type="match status" value="1"/>
</dbReference>
<dbReference type="Proteomes" id="UP001589654">
    <property type="component" value="Unassembled WGS sequence"/>
</dbReference>
<organism evidence="2 3">
    <name type="scientific">Echinicola jeungdonensis</name>
    <dbReference type="NCBI Taxonomy" id="709343"/>
    <lineage>
        <taxon>Bacteria</taxon>
        <taxon>Pseudomonadati</taxon>
        <taxon>Bacteroidota</taxon>
        <taxon>Cytophagia</taxon>
        <taxon>Cytophagales</taxon>
        <taxon>Cyclobacteriaceae</taxon>
        <taxon>Echinicola</taxon>
    </lineage>
</organism>
<feature type="domain" description="Carboxymuconolactone decarboxylase-like" evidence="1">
    <location>
        <begin position="16"/>
        <end position="98"/>
    </location>
</feature>
<evidence type="ECO:0000313" key="3">
    <source>
        <dbReference type="Proteomes" id="UP001589654"/>
    </source>
</evidence>
<keyword evidence="3" id="KW-1185">Reference proteome</keyword>
<comment type="caution">
    <text evidence="2">The sequence shown here is derived from an EMBL/GenBank/DDBJ whole genome shotgun (WGS) entry which is preliminary data.</text>
</comment>
<evidence type="ECO:0000313" key="2">
    <source>
        <dbReference type="EMBL" id="MFB9212771.1"/>
    </source>
</evidence>
<reference evidence="2 3" key="1">
    <citation type="submission" date="2024-09" db="EMBL/GenBank/DDBJ databases">
        <authorList>
            <person name="Sun Q."/>
            <person name="Mori K."/>
        </authorList>
    </citation>
    <scope>NUCLEOTIDE SEQUENCE [LARGE SCALE GENOMIC DNA]</scope>
    <source>
        <strain evidence="2 3">CECT 7682</strain>
    </source>
</reference>
<name>A0ABV5J7Y3_9BACT</name>
<dbReference type="Pfam" id="PF02627">
    <property type="entry name" value="CMD"/>
    <property type="match status" value="1"/>
</dbReference>
<dbReference type="PANTHER" id="PTHR33930:SF2">
    <property type="entry name" value="BLR3452 PROTEIN"/>
    <property type="match status" value="1"/>
</dbReference>
<dbReference type="EMBL" id="JBHMEW010000064">
    <property type="protein sequence ID" value="MFB9212771.1"/>
    <property type="molecule type" value="Genomic_DNA"/>
</dbReference>
<accession>A0ABV5J7Y3</accession>
<dbReference type="Gene3D" id="1.20.1290.10">
    <property type="entry name" value="AhpD-like"/>
    <property type="match status" value="1"/>
</dbReference>
<gene>
    <name evidence="2" type="ORF">ACFFUR_13225</name>
</gene>
<dbReference type="RefSeq" id="WP_290248213.1">
    <property type="nucleotide sequence ID" value="NZ_JAUFQT010000001.1"/>
</dbReference>
<dbReference type="PANTHER" id="PTHR33930">
    <property type="entry name" value="ALKYL HYDROPEROXIDE REDUCTASE AHPD"/>
    <property type="match status" value="1"/>
</dbReference>
<dbReference type="InterPro" id="IPR003779">
    <property type="entry name" value="CMD-like"/>
</dbReference>